<protein>
    <recommendedName>
        <fullName evidence="9">HTH luxR-type domain-containing protein</fullName>
    </recommendedName>
</protein>
<dbReference type="InterPro" id="IPR036388">
    <property type="entry name" value="WH-like_DNA-bd_sf"/>
</dbReference>
<dbReference type="SUPFAM" id="SSF88659">
    <property type="entry name" value="Sigma3 and sigma4 domains of RNA polymerase sigma factors"/>
    <property type="match status" value="1"/>
</dbReference>
<evidence type="ECO:0000256" key="2">
    <source>
        <dbReference type="ARBA" id="ARBA00023015"/>
    </source>
</evidence>
<dbReference type="InterPro" id="IPR013249">
    <property type="entry name" value="RNA_pol_sigma70_r4_t2"/>
</dbReference>
<sequence>VPKSFADEIFLDCELFGSYHSYIRCKMLYDGRNAMTDKELVQKVHNGNQEALGDIIERYYEDIFRFCLYMVREEEEAYDITQETFLKFIKYGSSYRRNNLKGYLLTIARNLCFSFFRKQKESNQSCKCEWIEKIPEQKDKIQDLETSIYLQRLLNELSLENREVVILRIYEELKFKDIAKIAGCSVSTVKSRFRLGVQHLKKMMEEEH</sequence>
<evidence type="ECO:0000256" key="4">
    <source>
        <dbReference type="ARBA" id="ARBA00023163"/>
    </source>
</evidence>
<dbReference type="InterPro" id="IPR013324">
    <property type="entry name" value="RNA_pol_sigma_r3/r4-like"/>
</dbReference>
<dbReference type="InterPro" id="IPR039425">
    <property type="entry name" value="RNA_pol_sigma-70-like"/>
</dbReference>
<dbReference type="NCBIfam" id="TIGR02937">
    <property type="entry name" value="sigma70-ECF"/>
    <property type="match status" value="1"/>
</dbReference>
<dbReference type="InterPro" id="IPR013325">
    <property type="entry name" value="RNA_pol_sigma_r2"/>
</dbReference>
<dbReference type="Gene3D" id="1.10.10.10">
    <property type="entry name" value="Winged helix-like DNA-binding domain superfamily/Winged helix DNA-binding domain"/>
    <property type="match status" value="1"/>
</dbReference>
<evidence type="ECO:0000256" key="3">
    <source>
        <dbReference type="ARBA" id="ARBA00023082"/>
    </source>
</evidence>
<proteinExistence type="inferred from homology"/>
<feature type="domain" description="RNA polymerase sigma-70 region 2" evidence="5">
    <location>
        <begin position="55"/>
        <end position="120"/>
    </location>
</feature>
<dbReference type="Proteomes" id="UP000003100">
    <property type="component" value="Unassembled WGS sequence"/>
</dbReference>
<comment type="similarity">
    <text evidence="1">Belongs to the sigma-70 factor family. ECF subfamily.</text>
</comment>
<dbReference type="PANTHER" id="PTHR43133:SF51">
    <property type="entry name" value="RNA POLYMERASE SIGMA FACTOR"/>
    <property type="match status" value="1"/>
</dbReference>
<keyword evidence="2" id="KW-0805">Transcription regulation</keyword>
<dbReference type="eggNOG" id="COG1595">
    <property type="taxonomic scope" value="Bacteria"/>
</dbReference>
<gene>
    <name evidence="7" type="ORF">RUMHYD_03921</name>
</gene>
<dbReference type="Gene3D" id="1.10.1740.10">
    <property type="match status" value="1"/>
</dbReference>
<accession>C0CSP5</accession>
<feature type="domain" description="RNA polymerase sigma factor 70 region 4 type 2" evidence="6">
    <location>
        <begin position="149"/>
        <end position="200"/>
    </location>
</feature>
<dbReference type="AlphaFoldDB" id="C0CSP5"/>
<evidence type="ECO:0000313" key="7">
    <source>
        <dbReference type="EMBL" id="EEG47211.1"/>
    </source>
</evidence>
<evidence type="ECO:0000259" key="5">
    <source>
        <dbReference type="Pfam" id="PF04542"/>
    </source>
</evidence>
<comment type="caution">
    <text evidence="7">The sequence shown here is derived from an EMBL/GenBank/DDBJ whole genome shotgun (WGS) entry which is preliminary data.</text>
</comment>
<dbReference type="Pfam" id="PF04542">
    <property type="entry name" value="Sigma70_r2"/>
    <property type="match status" value="1"/>
</dbReference>
<dbReference type="GO" id="GO:0016987">
    <property type="term" value="F:sigma factor activity"/>
    <property type="evidence" value="ECO:0007669"/>
    <property type="project" value="UniProtKB-KW"/>
</dbReference>
<organism evidence="7 8">
    <name type="scientific">Blautia hydrogenotrophica (strain DSM 10507 / JCM 14656 / S5a33)</name>
    <name type="common">Ruminococcus hydrogenotrophicus</name>
    <dbReference type="NCBI Taxonomy" id="476272"/>
    <lineage>
        <taxon>Bacteria</taxon>
        <taxon>Bacillati</taxon>
        <taxon>Bacillota</taxon>
        <taxon>Clostridia</taxon>
        <taxon>Lachnospirales</taxon>
        <taxon>Lachnospiraceae</taxon>
        <taxon>Blautia</taxon>
    </lineage>
</organism>
<dbReference type="EMBL" id="ACBZ01000225">
    <property type="protein sequence ID" value="EEG47211.1"/>
    <property type="molecule type" value="Genomic_DNA"/>
</dbReference>
<dbReference type="Pfam" id="PF08281">
    <property type="entry name" value="Sigma70_r4_2"/>
    <property type="match status" value="1"/>
</dbReference>
<dbReference type="GO" id="GO:0006352">
    <property type="term" value="P:DNA-templated transcription initiation"/>
    <property type="evidence" value="ECO:0007669"/>
    <property type="project" value="InterPro"/>
</dbReference>
<dbReference type="GO" id="GO:0003677">
    <property type="term" value="F:DNA binding"/>
    <property type="evidence" value="ECO:0007669"/>
    <property type="project" value="InterPro"/>
</dbReference>
<keyword evidence="3" id="KW-0731">Sigma factor</keyword>
<keyword evidence="8" id="KW-1185">Reference proteome</keyword>
<reference evidence="7 8" key="1">
    <citation type="submission" date="2009-01" db="EMBL/GenBank/DDBJ databases">
        <authorList>
            <person name="Fulton L."/>
            <person name="Clifton S."/>
            <person name="Fulton B."/>
            <person name="Xu J."/>
            <person name="Minx P."/>
            <person name="Pepin K.H."/>
            <person name="Johnson M."/>
            <person name="Bhonagiri V."/>
            <person name="Nash W.E."/>
            <person name="Mardis E.R."/>
            <person name="Wilson R.K."/>
        </authorList>
    </citation>
    <scope>NUCLEOTIDE SEQUENCE [LARGE SCALE GENOMIC DNA]</scope>
    <source>
        <strain evidence="8">DSM 10507 / JCM 14656 / S5a33</strain>
    </source>
</reference>
<dbReference type="PANTHER" id="PTHR43133">
    <property type="entry name" value="RNA POLYMERASE ECF-TYPE SIGMA FACTO"/>
    <property type="match status" value="1"/>
</dbReference>
<evidence type="ECO:0008006" key="9">
    <source>
        <dbReference type="Google" id="ProtNLM"/>
    </source>
</evidence>
<evidence type="ECO:0000313" key="8">
    <source>
        <dbReference type="Proteomes" id="UP000003100"/>
    </source>
</evidence>
<dbReference type="InterPro" id="IPR007627">
    <property type="entry name" value="RNA_pol_sigma70_r2"/>
</dbReference>
<name>C0CSP5_BLAHS</name>
<evidence type="ECO:0000256" key="1">
    <source>
        <dbReference type="ARBA" id="ARBA00010641"/>
    </source>
</evidence>
<dbReference type="CDD" id="cd06171">
    <property type="entry name" value="Sigma70_r4"/>
    <property type="match status" value="1"/>
</dbReference>
<dbReference type="InterPro" id="IPR014284">
    <property type="entry name" value="RNA_pol_sigma-70_dom"/>
</dbReference>
<feature type="non-terminal residue" evidence="7">
    <location>
        <position position="1"/>
    </location>
</feature>
<reference evidence="7 8" key="2">
    <citation type="submission" date="2009-02" db="EMBL/GenBank/DDBJ databases">
        <title>Draft genome sequence of Blautia hydrogenotrophica DSM 10507 (Ruminococcus hydrogenotrophicus DSM 10507).</title>
        <authorList>
            <person name="Sudarsanam P."/>
            <person name="Ley R."/>
            <person name="Guruge J."/>
            <person name="Turnbaugh P.J."/>
            <person name="Mahowald M."/>
            <person name="Liep D."/>
            <person name="Gordon J."/>
        </authorList>
    </citation>
    <scope>NUCLEOTIDE SEQUENCE [LARGE SCALE GENOMIC DNA]</scope>
    <source>
        <strain evidence="8">DSM 10507 / JCM 14656 / S5a33</strain>
    </source>
</reference>
<evidence type="ECO:0000259" key="6">
    <source>
        <dbReference type="Pfam" id="PF08281"/>
    </source>
</evidence>
<feature type="non-terminal residue" evidence="7">
    <location>
        <position position="208"/>
    </location>
</feature>
<dbReference type="SUPFAM" id="SSF88946">
    <property type="entry name" value="Sigma2 domain of RNA polymerase sigma factors"/>
    <property type="match status" value="1"/>
</dbReference>
<keyword evidence="4" id="KW-0804">Transcription</keyword>